<accession>A0A1H3ESN0</accession>
<evidence type="ECO:0000256" key="4">
    <source>
        <dbReference type="ARBA" id="ARBA00022475"/>
    </source>
</evidence>
<dbReference type="InterPro" id="IPR000515">
    <property type="entry name" value="MetI-like"/>
</dbReference>
<feature type="transmembrane region" description="Helical" evidence="8">
    <location>
        <begin position="166"/>
        <end position="185"/>
    </location>
</feature>
<keyword evidence="7 8" id="KW-0472">Membrane</keyword>
<dbReference type="PANTHER" id="PTHR42929">
    <property type="entry name" value="INNER MEMBRANE ABC TRANSPORTER PERMEASE PROTEIN YDCU-RELATED-RELATED"/>
    <property type="match status" value="1"/>
</dbReference>
<dbReference type="GO" id="GO:0055085">
    <property type="term" value="P:transmembrane transport"/>
    <property type="evidence" value="ECO:0007669"/>
    <property type="project" value="InterPro"/>
</dbReference>
<feature type="transmembrane region" description="Helical" evidence="8">
    <location>
        <begin position="221"/>
        <end position="254"/>
    </location>
</feature>
<evidence type="ECO:0000256" key="5">
    <source>
        <dbReference type="ARBA" id="ARBA00022692"/>
    </source>
</evidence>
<organism evidence="10 11">
    <name type="scientific">Halopenitus persicus</name>
    <dbReference type="NCBI Taxonomy" id="1048396"/>
    <lineage>
        <taxon>Archaea</taxon>
        <taxon>Methanobacteriati</taxon>
        <taxon>Methanobacteriota</taxon>
        <taxon>Stenosarchaea group</taxon>
        <taxon>Halobacteria</taxon>
        <taxon>Halobacteriales</taxon>
        <taxon>Haloferacaceae</taxon>
        <taxon>Halopenitus</taxon>
    </lineage>
</organism>
<comment type="similarity">
    <text evidence="2">Belongs to the binding-protein-dependent transport system permease family. CysTW subfamily.</text>
</comment>
<keyword evidence="11" id="KW-1185">Reference proteome</keyword>
<dbReference type="Proteomes" id="UP000199079">
    <property type="component" value="Unassembled WGS sequence"/>
</dbReference>
<evidence type="ECO:0000259" key="9">
    <source>
        <dbReference type="PROSITE" id="PS50928"/>
    </source>
</evidence>
<feature type="transmembrane region" description="Helical" evidence="8">
    <location>
        <begin position="112"/>
        <end position="129"/>
    </location>
</feature>
<evidence type="ECO:0000256" key="3">
    <source>
        <dbReference type="ARBA" id="ARBA00022448"/>
    </source>
</evidence>
<evidence type="ECO:0000256" key="8">
    <source>
        <dbReference type="RuleBase" id="RU363032"/>
    </source>
</evidence>
<feature type="transmembrane region" description="Helical" evidence="8">
    <location>
        <begin position="79"/>
        <end position="100"/>
    </location>
</feature>
<evidence type="ECO:0000256" key="7">
    <source>
        <dbReference type="ARBA" id="ARBA00023136"/>
    </source>
</evidence>
<gene>
    <name evidence="10" type="ORF">SAMN05216564_101578</name>
</gene>
<evidence type="ECO:0000256" key="6">
    <source>
        <dbReference type="ARBA" id="ARBA00022989"/>
    </source>
</evidence>
<dbReference type="InterPro" id="IPR035906">
    <property type="entry name" value="MetI-like_sf"/>
</dbReference>
<protein>
    <submittedName>
        <fullName evidence="10">Spermidine/putrescine transport system permease protein</fullName>
    </submittedName>
</protein>
<evidence type="ECO:0000256" key="2">
    <source>
        <dbReference type="ARBA" id="ARBA00007069"/>
    </source>
</evidence>
<evidence type="ECO:0000313" key="10">
    <source>
        <dbReference type="EMBL" id="SDX81660.1"/>
    </source>
</evidence>
<keyword evidence="6 8" id="KW-1133">Transmembrane helix</keyword>
<dbReference type="PANTHER" id="PTHR42929:SF1">
    <property type="entry name" value="INNER MEMBRANE ABC TRANSPORTER PERMEASE PROTEIN YDCU-RELATED"/>
    <property type="match status" value="1"/>
</dbReference>
<dbReference type="PROSITE" id="PS50928">
    <property type="entry name" value="ABC_TM1"/>
    <property type="match status" value="1"/>
</dbReference>
<comment type="subcellular location">
    <subcellularLocation>
        <location evidence="1 8">Cell membrane</location>
        <topology evidence="1 8">Multi-pass membrane protein</topology>
    </subcellularLocation>
</comment>
<reference evidence="11" key="1">
    <citation type="submission" date="2016-10" db="EMBL/GenBank/DDBJ databases">
        <authorList>
            <person name="Varghese N."/>
            <person name="Submissions S."/>
        </authorList>
    </citation>
    <scope>NUCLEOTIDE SEQUENCE [LARGE SCALE GENOMIC DNA]</scope>
    <source>
        <strain evidence="11">DC30,IBRC 10041,KCTC 4046</strain>
    </source>
</reference>
<feature type="transmembrane region" description="Helical" evidence="8">
    <location>
        <begin position="26"/>
        <end position="53"/>
    </location>
</feature>
<dbReference type="RefSeq" id="WP_021073294.1">
    <property type="nucleotide sequence ID" value="NZ_FNPC01000001.1"/>
</dbReference>
<keyword evidence="4" id="KW-1003">Cell membrane</keyword>
<dbReference type="Pfam" id="PF00528">
    <property type="entry name" value="BPD_transp_1"/>
    <property type="match status" value="1"/>
</dbReference>
<dbReference type="AlphaFoldDB" id="A0A1H3ESN0"/>
<dbReference type="Gene3D" id="1.10.3720.10">
    <property type="entry name" value="MetI-like"/>
    <property type="match status" value="1"/>
</dbReference>
<dbReference type="CDD" id="cd06261">
    <property type="entry name" value="TM_PBP2"/>
    <property type="match status" value="1"/>
</dbReference>
<dbReference type="SUPFAM" id="SSF161098">
    <property type="entry name" value="MetI-like"/>
    <property type="match status" value="1"/>
</dbReference>
<sequence length="300" mass="32212">MSVANRGRQVLESGAEYVREHRRARLGLLVGIPASVLVAFFILPLLTMAWMSFLADMPPAPLTLEHYIRIFTGDTYITVLWRTAVLTVQSTIIVVVLGYVLAYSIARFTKRATIVLLLIILPFWTNYIVRMYALINIFQSGGVLDTVMILVGLANEPSGIMYSHTAVLIGLAYVWLPLATFPFYASLTNMDGDLIDASKDLGAGPIKTFLRVTLPMTKNGVIAGIVLVAIPAFGSFITPALLGGTNVLMVGMVIEQQFAASFNWPFGSALGMVVTVGVVLLIGVGSWLGAGGKLAGGGDE</sequence>
<feature type="transmembrane region" description="Helical" evidence="8">
    <location>
        <begin position="266"/>
        <end position="290"/>
    </location>
</feature>
<proteinExistence type="inferred from homology"/>
<name>A0A1H3ESN0_9EURY</name>
<evidence type="ECO:0000256" key="1">
    <source>
        <dbReference type="ARBA" id="ARBA00004651"/>
    </source>
</evidence>
<keyword evidence="3 8" id="KW-0813">Transport</keyword>
<dbReference type="EMBL" id="FNPC01000001">
    <property type="protein sequence ID" value="SDX81660.1"/>
    <property type="molecule type" value="Genomic_DNA"/>
</dbReference>
<evidence type="ECO:0000313" key="11">
    <source>
        <dbReference type="Proteomes" id="UP000199079"/>
    </source>
</evidence>
<dbReference type="GO" id="GO:0005886">
    <property type="term" value="C:plasma membrane"/>
    <property type="evidence" value="ECO:0007669"/>
    <property type="project" value="UniProtKB-SubCell"/>
</dbReference>
<feature type="domain" description="ABC transmembrane type-1" evidence="9">
    <location>
        <begin position="80"/>
        <end position="285"/>
    </location>
</feature>
<keyword evidence="5 8" id="KW-0812">Transmembrane</keyword>